<dbReference type="InterPro" id="IPR008286">
    <property type="entry name" value="Prn/Lys/Arg_de-COase_C"/>
</dbReference>
<comment type="similarity">
    <text evidence="2">Belongs to the Orn/Lys/Arg decarboxylase class-I family.</text>
</comment>
<name>A0A1I4L0P7_9FIRM</name>
<dbReference type="Pfam" id="PF03711">
    <property type="entry name" value="OKR_DC_1_C"/>
    <property type="match status" value="1"/>
</dbReference>
<dbReference type="InterPro" id="IPR036633">
    <property type="entry name" value="Prn/Lys/Arg_de-COase_C_sf"/>
</dbReference>
<evidence type="ECO:0000256" key="4">
    <source>
        <dbReference type="ARBA" id="ARBA00022898"/>
    </source>
</evidence>
<dbReference type="PANTHER" id="PTHR43277">
    <property type="entry name" value="ARGININE DECARBOXYLASE"/>
    <property type="match status" value="1"/>
</dbReference>
<dbReference type="Gene3D" id="3.40.640.10">
    <property type="entry name" value="Type I PLP-dependent aspartate aminotransferase-like (Major domain)"/>
    <property type="match status" value="1"/>
</dbReference>
<accession>A0A1I4L0P7</accession>
<dbReference type="GO" id="GO:0016831">
    <property type="term" value="F:carboxy-lyase activity"/>
    <property type="evidence" value="ECO:0007669"/>
    <property type="project" value="UniProtKB-KW"/>
</dbReference>
<comment type="cofactor">
    <cofactor evidence="1">
        <name>pyridoxal 5'-phosphate</name>
        <dbReference type="ChEBI" id="CHEBI:597326"/>
    </cofactor>
</comment>
<evidence type="ECO:0000256" key="3">
    <source>
        <dbReference type="ARBA" id="ARBA00022793"/>
    </source>
</evidence>
<sequence>MRLKQTDTPLLAAMQHYVQEEVVPFHTPGHKQGKGMHRTLEKIIGKGTLALDLALMEELDDFHEPYGCIKDAQILAAQLYGADHSFFVINGTTGGIYAMILAVAGPGEKIIVPRNAHRSIIGGIILSGAIPIFMQPEVDNDLGLAMGVTPETVESTVLQHPDAKGVLIINPNYYGVAVDLKKIVSIVHQHNMVVLVDEAHGPHLRFSNRLPIQALDAGADICAQSTHKIIGALTQCSLVHCREGRIRVPHLKAMLQLTQSTSPNYIMLVSLDVARMQMALEGPRLIERSIALANWTRQEINKISGLYCFGSEKKGNPGIYDLDPTKVTVTVKGLGLTGPEAERILRHQYKIQVELSDLYNILFLITLGDREPEVHLLVAALRDMAEKYAKAYDFSLLESCINAPYPVAPQGILSPREALFGNTCMVPFAHSAGMICAEIVTFYPPGIPVVCPGERITQEIIDYCQLLQQSGMHVSGPEDCTLKTIKVVD</sequence>
<dbReference type="InterPro" id="IPR052357">
    <property type="entry name" value="Orn_Lys_Arg_decarboxylase-I"/>
</dbReference>
<evidence type="ECO:0000259" key="6">
    <source>
        <dbReference type="Pfam" id="PF01276"/>
    </source>
</evidence>
<keyword evidence="9" id="KW-1185">Reference proteome</keyword>
<evidence type="ECO:0000256" key="5">
    <source>
        <dbReference type="ARBA" id="ARBA00023239"/>
    </source>
</evidence>
<reference evidence="9" key="1">
    <citation type="submission" date="2016-10" db="EMBL/GenBank/DDBJ databases">
        <authorList>
            <person name="Varghese N."/>
            <person name="Submissions S."/>
        </authorList>
    </citation>
    <scope>NUCLEOTIDE SEQUENCE [LARGE SCALE GENOMIC DNA]</scope>
    <source>
        <strain evidence="9">DSM 13327</strain>
    </source>
</reference>
<keyword evidence="3" id="KW-0210">Decarboxylase</keyword>
<gene>
    <name evidence="8" type="ORF">SAMN04490355_102115</name>
</gene>
<dbReference type="InterPro" id="IPR000310">
    <property type="entry name" value="Orn/Lys/Arg_deCO2ase_major_dom"/>
</dbReference>
<proteinExistence type="inferred from homology"/>
<dbReference type="InterPro" id="IPR015421">
    <property type="entry name" value="PyrdxlP-dep_Trfase_major"/>
</dbReference>
<evidence type="ECO:0000259" key="7">
    <source>
        <dbReference type="Pfam" id="PF03711"/>
    </source>
</evidence>
<feature type="domain" description="Orn/Lys/Arg decarboxylases family 1 pyridoxal-P attachment site" evidence="6">
    <location>
        <begin position="8"/>
        <end position="370"/>
    </location>
</feature>
<evidence type="ECO:0000313" key="8">
    <source>
        <dbReference type="EMBL" id="SFL84595.1"/>
    </source>
</evidence>
<dbReference type="SUPFAM" id="SSF55904">
    <property type="entry name" value="Ornithine decarboxylase C-terminal domain"/>
    <property type="match status" value="1"/>
</dbReference>
<dbReference type="InterPro" id="IPR015424">
    <property type="entry name" value="PyrdxlP-dep_Trfase"/>
</dbReference>
<dbReference type="SUPFAM" id="SSF53383">
    <property type="entry name" value="PLP-dependent transferases"/>
    <property type="match status" value="1"/>
</dbReference>
<dbReference type="EMBL" id="FOTS01000021">
    <property type="protein sequence ID" value="SFL84595.1"/>
    <property type="molecule type" value="Genomic_DNA"/>
</dbReference>
<dbReference type="OrthoDB" id="9815233at2"/>
<organism evidence="8 9">
    <name type="scientific">Pelosinus propionicus DSM 13327</name>
    <dbReference type="NCBI Taxonomy" id="1123291"/>
    <lineage>
        <taxon>Bacteria</taxon>
        <taxon>Bacillati</taxon>
        <taxon>Bacillota</taxon>
        <taxon>Negativicutes</taxon>
        <taxon>Selenomonadales</taxon>
        <taxon>Sporomusaceae</taxon>
        <taxon>Pelosinus</taxon>
    </lineage>
</organism>
<dbReference type="STRING" id="1123291.SAMN04490355_102115"/>
<dbReference type="PANTHER" id="PTHR43277:SF4">
    <property type="entry name" value="ARGININE DECARBOXYLASE"/>
    <property type="match status" value="1"/>
</dbReference>
<evidence type="ECO:0000256" key="2">
    <source>
        <dbReference type="ARBA" id="ARBA00010671"/>
    </source>
</evidence>
<keyword evidence="4" id="KW-0663">Pyridoxal phosphate</keyword>
<dbReference type="Gene3D" id="3.90.100.10">
    <property type="entry name" value="Orn/Lys/Arg decarboxylase, C-terminal domain"/>
    <property type="match status" value="1"/>
</dbReference>
<feature type="domain" description="Orn/Lys/Arg decarboxylase C-terminal" evidence="7">
    <location>
        <begin position="380"/>
        <end position="476"/>
    </location>
</feature>
<dbReference type="RefSeq" id="WP_090937648.1">
    <property type="nucleotide sequence ID" value="NZ_FOTS01000021.1"/>
</dbReference>
<dbReference type="AlphaFoldDB" id="A0A1I4L0P7"/>
<dbReference type="CDD" id="cd00615">
    <property type="entry name" value="Orn_deC_like"/>
    <property type="match status" value="1"/>
</dbReference>
<evidence type="ECO:0000256" key="1">
    <source>
        <dbReference type="ARBA" id="ARBA00001933"/>
    </source>
</evidence>
<evidence type="ECO:0000313" key="9">
    <source>
        <dbReference type="Proteomes" id="UP000199520"/>
    </source>
</evidence>
<dbReference type="Pfam" id="PF01276">
    <property type="entry name" value="OKR_DC_1"/>
    <property type="match status" value="1"/>
</dbReference>
<protein>
    <submittedName>
        <fullName evidence="8">Arginine decarboxylase</fullName>
    </submittedName>
</protein>
<dbReference type="Proteomes" id="UP000199520">
    <property type="component" value="Unassembled WGS sequence"/>
</dbReference>
<keyword evidence="5" id="KW-0456">Lyase</keyword>